<sequence>MIKFLRASFSFLLLLLTLGFTELEHNDDPSVLLGTWEYEAPSIGLKYQKGLLEFSYEDNVLNGNVIFWNRVIPMKDLIYEDNKVRAHIVMEGEKIDIFLRFQSHSFQGTVSHPQGYMRISGNKVLKE</sequence>
<reference evidence="2 3" key="1">
    <citation type="submission" date="2024-04" db="EMBL/GenBank/DDBJ databases">
        <title>whole genome sequencing of Lutimonas vermicola strain IMCC1616.</title>
        <authorList>
            <person name="Bae S.S."/>
        </authorList>
    </citation>
    <scope>NUCLEOTIDE SEQUENCE [LARGE SCALE GENOMIC DNA]</scope>
    <source>
        <strain evidence="2 3">IMCC1616</strain>
    </source>
</reference>
<protein>
    <recommendedName>
        <fullName evidence="4">Lipocalin-like domain-containing protein</fullName>
    </recommendedName>
</protein>
<dbReference type="EMBL" id="JBCDNA010000001">
    <property type="protein sequence ID" value="MEL4454376.1"/>
    <property type="molecule type" value="Genomic_DNA"/>
</dbReference>
<evidence type="ECO:0000256" key="1">
    <source>
        <dbReference type="SAM" id="SignalP"/>
    </source>
</evidence>
<feature type="chain" id="PRO_5045570047" description="Lipocalin-like domain-containing protein" evidence="1">
    <location>
        <begin position="23"/>
        <end position="127"/>
    </location>
</feature>
<keyword evidence="1" id="KW-0732">Signal</keyword>
<name>A0ABU9KZ53_9FLAO</name>
<comment type="caution">
    <text evidence="2">The sequence shown here is derived from an EMBL/GenBank/DDBJ whole genome shotgun (WGS) entry which is preliminary data.</text>
</comment>
<gene>
    <name evidence="2" type="ORF">AABB81_00600</name>
</gene>
<evidence type="ECO:0000313" key="2">
    <source>
        <dbReference type="EMBL" id="MEL4454376.1"/>
    </source>
</evidence>
<evidence type="ECO:0008006" key="4">
    <source>
        <dbReference type="Google" id="ProtNLM"/>
    </source>
</evidence>
<accession>A0ABU9KZ53</accession>
<dbReference type="RefSeq" id="WP_342157907.1">
    <property type="nucleotide sequence ID" value="NZ_JBCDNA010000001.1"/>
</dbReference>
<dbReference type="Proteomes" id="UP001474120">
    <property type="component" value="Unassembled WGS sequence"/>
</dbReference>
<proteinExistence type="predicted"/>
<organism evidence="2 3">
    <name type="scientific">Lutimonas vermicola</name>
    <dbReference type="NCBI Taxonomy" id="414288"/>
    <lineage>
        <taxon>Bacteria</taxon>
        <taxon>Pseudomonadati</taxon>
        <taxon>Bacteroidota</taxon>
        <taxon>Flavobacteriia</taxon>
        <taxon>Flavobacteriales</taxon>
        <taxon>Flavobacteriaceae</taxon>
        <taxon>Lutimonas</taxon>
    </lineage>
</organism>
<keyword evidence="3" id="KW-1185">Reference proteome</keyword>
<evidence type="ECO:0000313" key="3">
    <source>
        <dbReference type="Proteomes" id="UP001474120"/>
    </source>
</evidence>
<feature type="signal peptide" evidence="1">
    <location>
        <begin position="1"/>
        <end position="22"/>
    </location>
</feature>